<evidence type="ECO:0000256" key="9">
    <source>
        <dbReference type="SAM" id="SignalP"/>
    </source>
</evidence>
<dbReference type="Pfam" id="PF13620">
    <property type="entry name" value="CarboxypepD_reg"/>
    <property type="match status" value="3"/>
</dbReference>
<keyword evidence="4" id="KW-0964">Secreted</keyword>
<dbReference type="InterPro" id="IPR013783">
    <property type="entry name" value="Ig-like_fold"/>
</dbReference>
<organism evidence="10 11">
    <name type="scientific">Krasilnikoviella flava</name>
    <dbReference type="NCBI Taxonomy" id="526729"/>
    <lineage>
        <taxon>Bacteria</taxon>
        <taxon>Bacillati</taxon>
        <taxon>Actinomycetota</taxon>
        <taxon>Actinomycetes</taxon>
        <taxon>Micrococcales</taxon>
        <taxon>Promicromonosporaceae</taxon>
        <taxon>Krasilnikoviella</taxon>
    </lineage>
</organism>
<dbReference type="GO" id="GO:0004556">
    <property type="term" value="F:alpha-amylase activity"/>
    <property type="evidence" value="ECO:0007669"/>
    <property type="project" value="UniProtKB-EC"/>
</dbReference>
<dbReference type="SUPFAM" id="SSF49478">
    <property type="entry name" value="Cna protein B-type domain"/>
    <property type="match status" value="1"/>
</dbReference>
<dbReference type="OrthoDB" id="5137684at2"/>
<dbReference type="Gene3D" id="2.60.40.1120">
    <property type="entry name" value="Carboxypeptidase-like, regulatory domain"/>
    <property type="match status" value="3"/>
</dbReference>
<dbReference type="AlphaFoldDB" id="A0A1T5JZ54"/>
<gene>
    <name evidence="10" type="ORF">SAMN04324258_1702</name>
</gene>
<keyword evidence="8" id="KW-1133">Transmembrane helix</keyword>
<keyword evidence="5 9" id="KW-0732">Signal</keyword>
<dbReference type="GO" id="GO:0004180">
    <property type="term" value="F:carboxypeptidase activity"/>
    <property type="evidence" value="ECO:0007669"/>
    <property type="project" value="UniProtKB-KW"/>
</dbReference>
<dbReference type="GO" id="GO:0030246">
    <property type="term" value="F:carbohydrate binding"/>
    <property type="evidence" value="ECO:0007669"/>
    <property type="project" value="InterPro"/>
</dbReference>
<dbReference type="EC" id="3.2.1.1" evidence="3"/>
<dbReference type="PANTHER" id="PTHR36108:SF13">
    <property type="entry name" value="COLOSSIN-B-RELATED"/>
    <property type="match status" value="1"/>
</dbReference>
<evidence type="ECO:0000256" key="7">
    <source>
        <dbReference type="SAM" id="MobiDB-lite"/>
    </source>
</evidence>
<feature type="chain" id="PRO_5012911083" description="alpha-amylase" evidence="9">
    <location>
        <begin position="25"/>
        <end position="687"/>
    </location>
</feature>
<evidence type="ECO:0000256" key="2">
    <source>
        <dbReference type="ARBA" id="ARBA00007257"/>
    </source>
</evidence>
<feature type="transmembrane region" description="Helical" evidence="8">
    <location>
        <begin position="656"/>
        <end position="674"/>
    </location>
</feature>
<feature type="compositionally biased region" description="Low complexity" evidence="7">
    <location>
        <begin position="106"/>
        <end position="117"/>
    </location>
</feature>
<dbReference type="Gene3D" id="2.60.40.10">
    <property type="entry name" value="Immunoglobulins"/>
    <property type="match status" value="1"/>
</dbReference>
<dbReference type="EMBL" id="FUZQ01000003">
    <property type="protein sequence ID" value="SKC56832.1"/>
    <property type="molecule type" value="Genomic_DNA"/>
</dbReference>
<feature type="region of interest" description="Disordered" evidence="7">
    <location>
        <begin position="82"/>
        <end position="117"/>
    </location>
</feature>
<dbReference type="STRING" id="526729.SAMN04324258_1702"/>
<sequence>MFSALAALSIAALSAVVTPTTATAATTAGWAEWDPLTGSAGDWSTTMQLPAGDFPAATVTSNSRGGGVGVISGASSWLAASTPPGETFGSSRNQPYLNLRPQADRPTTPSTTTYTFERPTPAGGWAFVLGDIDADRVRVSALGEDGQPLSADELGWQEAFNYCQGAGTPSCTDVDVPTSDPATGTLTGNATATDTNGASGWFQPSVPVTSLTIEFAWRSGFPVYQTWFASLARDITGTVTLDDGSPLEGSTVTLLGPDGTALATTTSAADGAYAFEGYTAAPGYRVELTELPGPSDDHPFGLVAVGSSVVDDVDLTDTDGVADFQARDIEPVAVSGTVLDDDGEPVPGATVTLTPVGGGEPITAVTNSRGEYLVDDVAWDVENEQPQEYEFTLSDLPEGHVVTGAPPNLTVDVGQEEASTGNDFIVQGPPAVSGSVTAGGEPVAGVVVTLGDRSTTTGADGTYTFEDVLPGDLTVTVEAPDGYTVDGPATQDVNVGTDDVTGIDFALEREVVAPPAQPVGGTVTDTDGGPVPDAEVTVTDADGAEVATATTDEDGAWTADLPDGGYTATVTPPDGYVVEGEASLPFDVVGGEVTGLDFVLAAQDATPAPSPSPDPSASPTAPLPDPGSPGDGPAASGDGPATTDGTGSLPATGADVGAAALGALLLVTAGGLLLRASRRRGTGAAES</sequence>
<evidence type="ECO:0000256" key="8">
    <source>
        <dbReference type="SAM" id="Phobius"/>
    </source>
</evidence>
<evidence type="ECO:0000256" key="4">
    <source>
        <dbReference type="ARBA" id="ARBA00022525"/>
    </source>
</evidence>
<feature type="compositionally biased region" description="Low complexity" evidence="7">
    <location>
        <begin position="631"/>
        <end position="641"/>
    </location>
</feature>
<keyword evidence="10" id="KW-0645">Protease</keyword>
<keyword evidence="10" id="KW-0378">Hydrolase</keyword>
<dbReference type="Proteomes" id="UP000189777">
    <property type="component" value="Unassembled WGS sequence"/>
</dbReference>
<comment type="catalytic activity">
    <reaction evidence="1">
        <text>Endohydrolysis of (1-&gt;4)-alpha-D-glucosidic linkages in polysaccharides containing three or more (1-&gt;4)-alpha-linked D-glucose units.</text>
        <dbReference type="EC" id="3.2.1.1"/>
    </reaction>
</comment>
<evidence type="ECO:0000256" key="5">
    <source>
        <dbReference type="ARBA" id="ARBA00022729"/>
    </source>
</evidence>
<feature type="signal peptide" evidence="9">
    <location>
        <begin position="1"/>
        <end position="24"/>
    </location>
</feature>
<comment type="similarity">
    <text evidence="2">Belongs to the serine-aspartate repeat-containing protein (SDr) family.</text>
</comment>
<protein>
    <recommendedName>
        <fullName evidence="3">alpha-amylase</fullName>
        <ecNumber evidence="3">3.2.1.1</ecNumber>
    </recommendedName>
    <alternativeName>
        <fullName evidence="6">1,4-alpha-D-glucan glucanohydrolase</fullName>
    </alternativeName>
</protein>
<dbReference type="SUPFAM" id="SSF49464">
    <property type="entry name" value="Carboxypeptidase regulatory domain-like"/>
    <property type="match status" value="2"/>
</dbReference>
<dbReference type="GO" id="GO:0005975">
    <property type="term" value="P:carbohydrate metabolic process"/>
    <property type="evidence" value="ECO:0007669"/>
    <property type="project" value="UniProtKB-ARBA"/>
</dbReference>
<keyword evidence="11" id="KW-1185">Reference proteome</keyword>
<evidence type="ECO:0000313" key="10">
    <source>
        <dbReference type="EMBL" id="SKC56832.1"/>
    </source>
</evidence>
<dbReference type="InterPro" id="IPR008969">
    <property type="entry name" value="CarboxyPept-like_regulatory"/>
</dbReference>
<proteinExistence type="inferred from homology"/>
<reference evidence="10 11" key="1">
    <citation type="submission" date="2017-02" db="EMBL/GenBank/DDBJ databases">
        <authorList>
            <person name="Peterson S.W."/>
        </authorList>
    </citation>
    <scope>NUCLEOTIDE SEQUENCE [LARGE SCALE GENOMIC DNA]</scope>
    <source>
        <strain evidence="10 11">DSM 21481</strain>
    </source>
</reference>
<dbReference type="InterPro" id="IPR013784">
    <property type="entry name" value="Carb-bd-like_fold"/>
</dbReference>
<evidence type="ECO:0000256" key="6">
    <source>
        <dbReference type="ARBA" id="ARBA00030238"/>
    </source>
</evidence>
<name>A0A1T5JZ54_9MICO</name>
<evidence type="ECO:0000256" key="1">
    <source>
        <dbReference type="ARBA" id="ARBA00000548"/>
    </source>
</evidence>
<evidence type="ECO:0000256" key="3">
    <source>
        <dbReference type="ARBA" id="ARBA00012595"/>
    </source>
</evidence>
<keyword evidence="8" id="KW-0472">Membrane</keyword>
<dbReference type="PANTHER" id="PTHR36108">
    <property type="entry name" value="COLOSSIN-B-RELATED"/>
    <property type="match status" value="1"/>
</dbReference>
<dbReference type="SUPFAM" id="SSF49452">
    <property type="entry name" value="Starch-binding domain-like"/>
    <property type="match status" value="1"/>
</dbReference>
<accession>A0A1T5JZ54</accession>
<feature type="compositionally biased region" description="Pro residues" evidence="7">
    <location>
        <begin position="608"/>
        <end position="627"/>
    </location>
</feature>
<keyword evidence="10" id="KW-0121">Carboxypeptidase</keyword>
<keyword evidence="8" id="KW-0812">Transmembrane</keyword>
<evidence type="ECO:0000313" key="11">
    <source>
        <dbReference type="Proteomes" id="UP000189777"/>
    </source>
</evidence>
<feature type="region of interest" description="Disordered" evidence="7">
    <location>
        <begin position="604"/>
        <end position="654"/>
    </location>
</feature>